<dbReference type="GO" id="GO:0015444">
    <property type="term" value="F:P-type magnesium transporter activity"/>
    <property type="evidence" value="ECO:0007669"/>
    <property type="project" value="UniProtKB-EC"/>
</dbReference>
<dbReference type="InterPro" id="IPR044492">
    <property type="entry name" value="P_typ_ATPase_HD_dom"/>
</dbReference>
<dbReference type="RefSeq" id="WP_049685962.1">
    <property type="nucleotide sequence ID" value="NZ_CP009170.1"/>
</dbReference>
<gene>
    <name evidence="20" type="primary">mgtB</name>
    <name evidence="20" type="ORF">TKV_c22590</name>
</gene>
<feature type="transmembrane region" description="Helical" evidence="18">
    <location>
        <begin position="863"/>
        <end position="883"/>
    </location>
</feature>
<keyword evidence="14 18" id="KW-1133">Transmembrane helix</keyword>
<feature type="transmembrane region" description="Helical" evidence="18">
    <location>
        <begin position="764"/>
        <end position="786"/>
    </location>
</feature>
<dbReference type="STRING" id="2325.TKV_c22590"/>
<evidence type="ECO:0000256" key="12">
    <source>
        <dbReference type="ARBA" id="ARBA00022842"/>
    </source>
</evidence>
<dbReference type="InterPro" id="IPR036412">
    <property type="entry name" value="HAD-like_sf"/>
</dbReference>
<dbReference type="AlphaFoldDB" id="A0A097AUA5"/>
<dbReference type="Pfam" id="PF00689">
    <property type="entry name" value="Cation_ATPase_C"/>
    <property type="match status" value="1"/>
</dbReference>
<dbReference type="SUPFAM" id="SSF56784">
    <property type="entry name" value="HAD-like"/>
    <property type="match status" value="1"/>
</dbReference>
<sequence length="895" mass="99475">MIKIAKKNGFTDMILSQLIEFARKDVDEILAQLGTDIEGLTSEEAEDRLEMYGLNEVAHEKPDPWYIQLIKAFINPFIGILVFLAIVSYITDVLFTAPQDRDWSTIIIISIMVTVSGLLRFIQEYRSNVEAEKLKALVHTTAAVIRKDTGEREIKMEEIVPGDIIHLAAGDMVPADVRVITSKDLFINQATLSGESEPVEKYPDLKEEKRKAKDLNLSDLENICFMGTNVVSGSAIAVVLSTGDRTYFGSMAKSLVGHRAMTSFEKGINNVSKVLIKFMAVMFPIVFVINGLTKGNWLDALLFALAVAVGLTPEMLPMIVTTNLAKGAVTMAKHKTIVKRLDAIQNFGAMDILCTDKTGTLTLNKIVVEKHLDIHGNEDDRVLRHAYLNSYYQTGLRNLMDVAILEYGVEKGFNGLDKIYKKVDEIPFDFVRRRMSVVLESEGGKRQLVTKGAVEEVLSICEYAEYKGEVVPLTDEIRQEVREMVRKLNEDGMRVLAVAQKNDVPPEGVFSVADESKMVLMGYIGFLDPPKESAPYAIKALKEHGVDVKILTGDNEIVTKKICKEVGIAVENILLGNEIENMTDEELAEVAEKTTIFAKLSPMQKSRIIKALQSKGHIVGYMGDGINDASALREADVGISVDSAVDIAKESADIILLEKSLTVLEEGVVEGRRIFGNIMKYIAITSSSNFGNVFSVLVASAFLPFLPMQPLQLLFLNLTYDLSMTSVPWDTMDKEYIQKPRKWDAANIGNFMVWFGPTSSIFDITTYALMFFVIGPLVIGGSYFLLPEALKLQFVSLFQTGWFVESLWTQTMVVHMLRTEKIPFIQSIASWPLLLFTSAAVTVGTIVPFTSFGVKLGMTPLPAIYFLFLAATLLAYLTLAQYVKTRFVKKFGSLL</sequence>
<dbReference type="InterPro" id="IPR006415">
    <property type="entry name" value="P-type_ATPase_IIIB"/>
</dbReference>
<evidence type="ECO:0000256" key="7">
    <source>
        <dbReference type="ARBA" id="ARBA00022519"/>
    </source>
</evidence>
<keyword evidence="13" id="KW-1278">Translocase</keyword>
<dbReference type="SFLD" id="SFLDF00027">
    <property type="entry name" value="p-type_atpase"/>
    <property type="match status" value="1"/>
</dbReference>
<dbReference type="EMBL" id="CP009170">
    <property type="protein sequence ID" value="AIS53388.1"/>
    <property type="molecule type" value="Genomic_DNA"/>
</dbReference>
<dbReference type="SUPFAM" id="SSF81653">
    <property type="entry name" value="Calcium ATPase, transduction domain A"/>
    <property type="match status" value="1"/>
</dbReference>
<dbReference type="InterPro" id="IPR018303">
    <property type="entry name" value="ATPase_P-typ_P_site"/>
</dbReference>
<name>A0A097AUA5_THEKI</name>
<dbReference type="HOGENOM" id="CLU_002360_6_3_9"/>
<dbReference type="InterPro" id="IPR001757">
    <property type="entry name" value="P_typ_ATPase"/>
</dbReference>
<dbReference type="Pfam" id="PF00690">
    <property type="entry name" value="Cation_ATPase_N"/>
    <property type="match status" value="1"/>
</dbReference>
<dbReference type="SFLD" id="SFLDG00002">
    <property type="entry name" value="C1.7:_P-type_atpase_like"/>
    <property type="match status" value="1"/>
</dbReference>
<evidence type="ECO:0000256" key="10">
    <source>
        <dbReference type="ARBA" id="ARBA00022741"/>
    </source>
</evidence>
<dbReference type="Proteomes" id="UP000029669">
    <property type="component" value="Chromosome"/>
</dbReference>
<feature type="transmembrane region" description="Helical" evidence="18">
    <location>
        <begin position="103"/>
        <end position="122"/>
    </location>
</feature>
<keyword evidence="7" id="KW-0997">Cell inner membrane</keyword>
<dbReference type="Gene3D" id="3.40.50.1000">
    <property type="entry name" value="HAD superfamily/HAD-like"/>
    <property type="match status" value="1"/>
</dbReference>
<feature type="transmembrane region" description="Helical" evidence="18">
    <location>
        <begin position="72"/>
        <end position="91"/>
    </location>
</feature>
<accession>A0A097AUA5</accession>
<dbReference type="Pfam" id="PF00122">
    <property type="entry name" value="E1-E2_ATPase"/>
    <property type="match status" value="1"/>
</dbReference>
<dbReference type="KEGG" id="tki:TKV_c22590"/>
<proteinExistence type="inferred from homology"/>
<evidence type="ECO:0000256" key="15">
    <source>
        <dbReference type="ARBA" id="ARBA00023136"/>
    </source>
</evidence>
<dbReference type="Pfam" id="PF13246">
    <property type="entry name" value="Cation_ATPase"/>
    <property type="match status" value="1"/>
</dbReference>
<dbReference type="InterPro" id="IPR008250">
    <property type="entry name" value="ATPase_P-typ_transduc_dom_A_sf"/>
</dbReference>
<evidence type="ECO:0000256" key="2">
    <source>
        <dbReference type="ARBA" id="ARBA00004429"/>
    </source>
</evidence>
<dbReference type="SFLD" id="SFLDS00003">
    <property type="entry name" value="Haloacid_Dehalogenase"/>
    <property type="match status" value="1"/>
</dbReference>
<evidence type="ECO:0000256" key="14">
    <source>
        <dbReference type="ARBA" id="ARBA00022989"/>
    </source>
</evidence>
<feature type="transmembrane region" description="Helical" evidence="18">
    <location>
        <begin position="828"/>
        <end position="851"/>
    </location>
</feature>
<keyword evidence="6" id="KW-1003">Cell membrane</keyword>
<dbReference type="CDD" id="cd02077">
    <property type="entry name" value="P-type_ATPase_Mg"/>
    <property type="match status" value="1"/>
</dbReference>
<keyword evidence="11" id="KW-0067">ATP-binding</keyword>
<reference evidence="21" key="1">
    <citation type="journal article" date="2015" name="Genome Announc.">
        <title>Whole-Genome Sequences of 80 Environmental and Clinical Isolates of Burkholderia pseudomallei.</title>
        <authorList>
            <person name="Johnson S.L."/>
            <person name="Baker A.L."/>
            <person name="Chain P.S."/>
            <person name="Currie B.J."/>
            <person name="Daligault H.E."/>
            <person name="Davenport K.W."/>
            <person name="Davis C.B."/>
            <person name="Inglis T.J."/>
            <person name="Kaestli M."/>
            <person name="Koren S."/>
            <person name="Mayo M."/>
            <person name="Merritt A.J."/>
            <person name="Price E.P."/>
            <person name="Sarovich D.S."/>
            <person name="Warner J."/>
            <person name="Rosovitz M.J."/>
        </authorList>
    </citation>
    <scope>NUCLEOTIDE SEQUENCE [LARGE SCALE GENOMIC DNA]</scope>
    <source>
        <strain evidence="21">DSM 2030</strain>
    </source>
</reference>
<evidence type="ECO:0000256" key="11">
    <source>
        <dbReference type="ARBA" id="ARBA00022840"/>
    </source>
</evidence>
<dbReference type="InterPro" id="IPR023214">
    <property type="entry name" value="HAD_sf"/>
</dbReference>
<dbReference type="PRINTS" id="PR01836">
    <property type="entry name" value="MGATPASE"/>
</dbReference>
<evidence type="ECO:0000313" key="21">
    <source>
        <dbReference type="Proteomes" id="UP000029669"/>
    </source>
</evidence>
<evidence type="ECO:0000313" key="20">
    <source>
        <dbReference type="EMBL" id="AIS53388.1"/>
    </source>
</evidence>
<evidence type="ECO:0000256" key="8">
    <source>
        <dbReference type="ARBA" id="ARBA00022553"/>
    </source>
</evidence>
<evidence type="ECO:0000259" key="19">
    <source>
        <dbReference type="SMART" id="SM00831"/>
    </source>
</evidence>
<dbReference type="EC" id="7.2.2.14" evidence="4"/>
<comment type="subcellular location">
    <subcellularLocation>
        <location evidence="2">Cell inner membrane</location>
        <topology evidence="2">Multi-pass membrane protein</topology>
    </subcellularLocation>
</comment>
<comment type="similarity">
    <text evidence="3">Belongs to the cation transport ATPase (P-type) (TC 3.A.3) family. Type IIIB subfamily.</text>
</comment>
<keyword evidence="12" id="KW-0460">Magnesium</keyword>
<evidence type="ECO:0000256" key="18">
    <source>
        <dbReference type="SAM" id="Phobius"/>
    </source>
</evidence>
<evidence type="ECO:0000256" key="16">
    <source>
        <dbReference type="ARBA" id="ARBA00029806"/>
    </source>
</evidence>
<organism evidence="20 21">
    <name type="scientific">Thermoanaerobacter kivui</name>
    <name type="common">Acetogenium kivui</name>
    <dbReference type="NCBI Taxonomy" id="2325"/>
    <lineage>
        <taxon>Bacteria</taxon>
        <taxon>Bacillati</taxon>
        <taxon>Bacillota</taxon>
        <taxon>Clostridia</taxon>
        <taxon>Thermoanaerobacterales</taxon>
        <taxon>Thermoanaerobacteraceae</taxon>
        <taxon>Thermoanaerobacter</taxon>
    </lineage>
</organism>
<dbReference type="eggNOG" id="COG0474">
    <property type="taxonomic scope" value="Bacteria"/>
</dbReference>
<dbReference type="Gene3D" id="1.20.1110.10">
    <property type="entry name" value="Calcium-transporting ATPase, transmembrane domain"/>
    <property type="match status" value="1"/>
</dbReference>
<dbReference type="InterPro" id="IPR059000">
    <property type="entry name" value="ATPase_P-type_domA"/>
</dbReference>
<keyword evidence="15 18" id="KW-0472">Membrane</keyword>
<keyword evidence="9 18" id="KW-0812">Transmembrane</keyword>
<evidence type="ECO:0000256" key="9">
    <source>
        <dbReference type="ARBA" id="ARBA00022692"/>
    </source>
</evidence>
<dbReference type="InterPro" id="IPR023298">
    <property type="entry name" value="ATPase_P-typ_TM_dom_sf"/>
</dbReference>
<dbReference type="InterPro" id="IPR004014">
    <property type="entry name" value="ATPase_P-typ_cation-transptr_N"/>
</dbReference>
<evidence type="ECO:0000256" key="17">
    <source>
        <dbReference type="ARBA" id="ARBA00047295"/>
    </source>
</evidence>
<dbReference type="OrthoDB" id="9760364at2"/>
<dbReference type="InterPro" id="IPR023299">
    <property type="entry name" value="ATPase_P-typ_cyto_dom_N"/>
</dbReference>
<feature type="transmembrane region" description="Helical" evidence="18">
    <location>
        <begin position="274"/>
        <end position="294"/>
    </location>
</feature>
<dbReference type="NCBIfam" id="TIGR01524">
    <property type="entry name" value="ATPase-IIIB_Mg"/>
    <property type="match status" value="1"/>
</dbReference>
<evidence type="ECO:0000256" key="3">
    <source>
        <dbReference type="ARBA" id="ARBA00008746"/>
    </source>
</evidence>
<keyword evidence="20" id="KW-0378">Hydrolase</keyword>
<dbReference type="SUPFAM" id="SSF81665">
    <property type="entry name" value="Calcium ATPase, transmembrane domain M"/>
    <property type="match status" value="1"/>
</dbReference>
<keyword evidence="10" id="KW-0547">Nucleotide-binding</keyword>
<evidence type="ECO:0000256" key="4">
    <source>
        <dbReference type="ARBA" id="ARBA00012786"/>
    </source>
</evidence>
<evidence type="ECO:0000256" key="6">
    <source>
        <dbReference type="ARBA" id="ARBA00022475"/>
    </source>
</evidence>
<evidence type="ECO:0000256" key="1">
    <source>
        <dbReference type="ARBA" id="ARBA00003954"/>
    </source>
</evidence>
<dbReference type="Gene3D" id="3.40.1110.10">
    <property type="entry name" value="Calcium-transporting ATPase, cytoplasmic domain N"/>
    <property type="match status" value="1"/>
</dbReference>
<keyword evidence="21" id="KW-1185">Reference proteome</keyword>
<dbReference type="GO" id="GO:0005886">
    <property type="term" value="C:plasma membrane"/>
    <property type="evidence" value="ECO:0007669"/>
    <property type="project" value="UniProtKB-SubCell"/>
</dbReference>
<dbReference type="NCBIfam" id="TIGR01494">
    <property type="entry name" value="ATPase_P-type"/>
    <property type="match status" value="2"/>
</dbReference>
<dbReference type="GO" id="GO:0016887">
    <property type="term" value="F:ATP hydrolysis activity"/>
    <property type="evidence" value="ECO:0007669"/>
    <property type="project" value="InterPro"/>
</dbReference>
<evidence type="ECO:0000256" key="13">
    <source>
        <dbReference type="ARBA" id="ARBA00022967"/>
    </source>
</evidence>
<dbReference type="NCBIfam" id="NF011702">
    <property type="entry name" value="PRK15122.1"/>
    <property type="match status" value="1"/>
</dbReference>
<dbReference type="PANTHER" id="PTHR42861">
    <property type="entry name" value="CALCIUM-TRANSPORTING ATPASE"/>
    <property type="match status" value="1"/>
</dbReference>
<dbReference type="InterPro" id="IPR006068">
    <property type="entry name" value="ATPase_P-typ_cation-transptr_C"/>
</dbReference>
<dbReference type="PROSITE" id="PS00154">
    <property type="entry name" value="ATPASE_E1_E2"/>
    <property type="match status" value="1"/>
</dbReference>
<keyword evidence="8" id="KW-0597">Phosphoprotein</keyword>
<dbReference type="SMART" id="SM00831">
    <property type="entry name" value="Cation_ATPase_N"/>
    <property type="match status" value="1"/>
</dbReference>
<evidence type="ECO:0000256" key="5">
    <source>
        <dbReference type="ARBA" id="ARBA00013555"/>
    </source>
</evidence>
<dbReference type="Gene3D" id="2.70.150.10">
    <property type="entry name" value="Calcium-transporting ATPase, cytoplasmic transduction domain A"/>
    <property type="match status" value="1"/>
</dbReference>
<dbReference type="GO" id="GO:0005524">
    <property type="term" value="F:ATP binding"/>
    <property type="evidence" value="ECO:0007669"/>
    <property type="project" value="UniProtKB-KW"/>
</dbReference>
<feature type="transmembrane region" description="Helical" evidence="18">
    <location>
        <begin position="681"/>
        <end position="706"/>
    </location>
</feature>
<feature type="transmembrane region" description="Helical" evidence="18">
    <location>
        <begin position="300"/>
        <end position="325"/>
    </location>
</feature>
<protein>
    <recommendedName>
        <fullName evidence="5">Magnesium-transporting ATPase, P-type 1</fullName>
        <ecNumber evidence="4">7.2.2.14</ecNumber>
    </recommendedName>
    <alternativeName>
        <fullName evidence="16">Mg(2+) transport ATPase, P-type 1</fullName>
    </alternativeName>
</protein>
<comment type="function">
    <text evidence="1">Mediates magnesium influx to the cytosol.</text>
</comment>
<comment type="catalytic activity">
    <reaction evidence="17">
        <text>Mg(2+)(out) + ATP + H2O = Mg(2+)(in) + ADP + phosphate + H(+)</text>
        <dbReference type="Rhea" id="RHEA:10260"/>
        <dbReference type="ChEBI" id="CHEBI:15377"/>
        <dbReference type="ChEBI" id="CHEBI:15378"/>
        <dbReference type="ChEBI" id="CHEBI:18420"/>
        <dbReference type="ChEBI" id="CHEBI:30616"/>
        <dbReference type="ChEBI" id="CHEBI:43474"/>
        <dbReference type="ChEBI" id="CHEBI:456216"/>
        <dbReference type="EC" id="7.2.2.14"/>
    </reaction>
</comment>
<feature type="domain" description="Cation-transporting P-type ATPase N-terminal" evidence="19">
    <location>
        <begin position="20"/>
        <end position="93"/>
    </location>
</feature>